<protein>
    <submittedName>
        <fullName evidence="1">Uncharacterized protein</fullName>
    </submittedName>
</protein>
<dbReference type="AlphaFoldDB" id="A0A8T0G4I6"/>
<organism evidence="1 2">
    <name type="scientific">Ceratodon purpureus</name>
    <name type="common">Fire moss</name>
    <name type="synonym">Dicranum purpureum</name>
    <dbReference type="NCBI Taxonomy" id="3225"/>
    <lineage>
        <taxon>Eukaryota</taxon>
        <taxon>Viridiplantae</taxon>
        <taxon>Streptophyta</taxon>
        <taxon>Embryophyta</taxon>
        <taxon>Bryophyta</taxon>
        <taxon>Bryophytina</taxon>
        <taxon>Bryopsida</taxon>
        <taxon>Dicranidae</taxon>
        <taxon>Pseudoditrichales</taxon>
        <taxon>Ditrichaceae</taxon>
        <taxon>Ceratodon</taxon>
    </lineage>
</organism>
<proteinExistence type="predicted"/>
<comment type="caution">
    <text evidence="1">The sequence shown here is derived from an EMBL/GenBank/DDBJ whole genome shotgun (WGS) entry which is preliminary data.</text>
</comment>
<dbReference type="EMBL" id="CM026433">
    <property type="protein sequence ID" value="KAG0554173.1"/>
    <property type="molecule type" value="Genomic_DNA"/>
</dbReference>
<evidence type="ECO:0000313" key="2">
    <source>
        <dbReference type="Proteomes" id="UP000822688"/>
    </source>
</evidence>
<sequence>MPCFTKVVRGSKRMPTLRACAPTVLTETDDFCQPIASLKCDSHICNLNTVSSRTMLTD</sequence>
<gene>
    <name evidence="1" type="ORF">KC19_12G069400</name>
</gene>
<dbReference type="Proteomes" id="UP000822688">
    <property type="component" value="Chromosome 12"/>
</dbReference>
<reference evidence="1" key="1">
    <citation type="submission" date="2020-06" db="EMBL/GenBank/DDBJ databases">
        <title>WGS assembly of Ceratodon purpureus strain R40.</title>
        <authorList>
            <person name="Carey S.B."/>
            <person name="Jenkins J."/>
            <person name="Shu S."/>
            <person name="Lovell J.T."/>
            <person name="Sreedasyam A."/>
            <person name="Maumus F."/>
            <person name="Tiley G.P."/>
            <person name="Fernandez-Pozo N."/>
            <person name="Barry K."/>
            <person name="Chen C."/>
            <person name="Wang M."/>
            <person name="Lipzen A."/>
            <person name="Daum C."/>
            <person name="Saski C.A."/>
            <person name="Payton A.C."/>
            <person name="Mcbreen J.C."/>
            <person name="Conrad R.E."/>
            <person name="Kollar L.M."/>
            <person name="Olsson S."/>
            <person name="Huttunen S."/>
            <person name="Landis J.B."/>
            <person name="Wickett N.J."/>
            <person name="Johnson M.G."/>
            <person name="Rensing S.A."/>
            <person name="Grimwood J."/>
            <person name="Schmutz J."/>
            <person name="Mcdaniel S.F."/>
        </authorList>
    </citation>
    <scope>NUCLEOTIDE SEQUENCE</scope>
    <source>
        <strain evidence="1">R40</strain>
    </source>
</reference>
<accession>A0A8T0G4I6</accession>
<keyword evidence="2" id="KW-1185">Reference proteome</keyword>
<name>A0A8T0G4I6_CERPU</name>
<evidence type="ECO:0000313" key="1">
    <source>
        <dbReference type="EMBL" id="KAG0554173.1"/>
    </source>
</evidence>